<protein>
    <submittedName>
        <fullName evidence="7">O-antigen ligase like membrane protein</fullName>
    </submittedName>
</protein>
<gene>
    <name evidence="7" type="ORF">LX13_002914</name>
</gene>
<keyword evidence="7" id="KW-0436">Ligase</keyword>
<organism evidence="7 8">
    <name type="scientific">Williamsia maris</name>
    <dbReference type="NCBI Taxonomy" id="72806"/>
    <lineage>
        <taxon>Bacteria</taxon>
        <taxon>Bacillati</taxon>
        <taxon>Actinomycetota</taxon>
        <taxon>Actinomycetes</taxon>
        <taxon>Mycobacteriales</taxon>
        <taxon>Nocardiaceae</taxon>
        <taxon>Williamsia</taxon>
    </lineage>
</organism>
<feature type="transmembrane region" description="Helical" evidence="5">
    <location>
        <begin position="176"/>
        <end position="193"/>
    </location>
</feature>
<dbReference type="EMBL" id="JAMTCJ010000003">
    <property type="protein sequence ID" value="MCP2177086.1"/>
    <property type="molecule type" value="Genomic_DNA"/>
</dbReference>
<evidence type="ECO:0000313" key="8">
    <source>
        <dbReference type="Proteomes" id="UP001206895"/>
    </source>
</evidence>
<evidence type="ECO:0000313" key="7">
    <source>
        <dbReference type="EMBL" id="MCP2177086.1"/>
    </source>
</evidence>
<feature type="transmembrane region" description="Helical" evidence="5">
    <location>
        <begin position="416"/>
        <end position="433"/>
    </location>
</feature>
<feature type="transmembrane region" description="Helical" evidence="5">
    <location>
        <begin position="439"/>
        <end position="457"/>
    </location>
</feature>
<feature type="transmembrane region" description="Helical" evidence="5">
    <location>
        <begin position="302"/>
        <end position="319"/>
    </location>
</feature>
<feature type="transmembrane region" description="Helical" evidence="5">
    <location>
        <begin position="123"/>
        <end position="142"/>
    </location>
</feature>
<evidence type="ECO:0000256" key="4">
    <source>
        <dbReference type="ARBA" id="ARBA00023136"/>
    </source>
</evidence>
<reference evidence="7 8" key="1">
    <citation type="submission" date="2022-06" db="EMBL/GenBank/DDBJ databases">
        <title>Genomic Encyclopedia of Archaeal and Bacterial Type Strains, Phase II (KMG-II): from individual species to whole genera.</title>
        <authorList>
            <person name="Goeker M."/>
        </authorList>
    </citation>
    <scope>NUCLEOTIDE SEQUENCE [LARGE SCALE GENOMIC DNA]</scope>
    <source>
        <strain evidence="7 8">DSM 44693</strain>
    </source>
</reference>
<comment type="caution">
    <text evidence="7">The sequence shown here is derived from an EMBL/GenBank/DDBJ whole genome shotgun (WGS) entry which is preliminary data.</text>
</comment>
<evidence type="ECO:0000256" key="2">
    <source>
        <dbReference type="ARBA" id="ARBA00022692"/>
    </source>
</evidence>
<comment type="subcellular location">
    <subcellularLocation>
        <location evidence="1">Membrane</location>
        <topology evidence="1">Multi-pass membrane protein</topology>
    </subcellularLocation>
</comment>
<feature type="transmembrane region" description="Helical" evidence="5">
    <location>
        <begin position="383"/>
        <end position="404"/>
    </location>
</feature>
<sequence length="485" mass="51300">MTARLAYSTLTCGSVAECKDNEVKLFGPLVVVVAVVAAFGAVLAGGNVLLLVLGVLALTVGAYVGLCHPTWLLWALAASMGLLPAGYFPGVHVPMVFTFVMGVLLATVLHPREVSRFTTMEKLLGALVAFSFISMVFTFTSIADPVEFIKWAAVTLLAIALLRLPRSQLARFGQIYVVSATISGLLAIVILFADSGGRIMNALSIFGYGAAANTEFKAYSGTTATTRLTGTFLEPNAAGIGLLVALLMCLILFTGRWRIGMGTILLVALVLTLSRSALFAIVVGVVLLVLLQSLSIRQRSTILGGFVVAFGVALAIPQIRARILSSFGSDDTSSSARLDAIKDFPSQIHGQWLFGRGWALPEFKNGTLAFTTNFVANAPLLSLYRGGALVTIAFVAALLYGCYLAYQCLRSTRWELGLYGGGFIGFFLVTMQLDIGTVTIPQSTAGLSFLIAFLIYAREKATHASADLNTPAVGDSAAARPVASI</sequence>
<keyword evidence="4 5" id="KW-0472">Membrane</keyword>
<keyword evidence="2 5" id="KW-0812">Transmembrane</keyword>
<keyword evidence="3 5" id="KW-1133">Transmembrane helix</keyword>
<keyword evidence="8" id="KW-1185">Reference proteome</keyword>
<feature type="transmembrane region" description="Helical" evidence="5">
    <location>
        <begin position="93"/>
        <end position="111"/>
    </location>
</feature>
<evidence type="ECO:0000256" key="3">
    <source>
        <dbReference type="ARBA" id="ARBA00022989"/>
    </source>
</evidence>
<evidence type="ECO:0000256" key="5">
    <source>
        <dbReference type="SAM" id="Phobius"/>
    </source>
</evidence>
<dbReference type="GO" id="GO:0016874">
    <property type="term" value="F:ligase activity"/>
    <property type="evidence" value="ECO:0007669"/>
    <property type="project" value="UniProtKB-KW"/>
</dbReference>
<evidence type="ECO:0000256" key="1">
    <source>
        <dbReference type="ARBA" id="ARBA00004141"/>
    </source>
</evidence>
<feature type="domain" description="O-antigen ligase-related" evidence="6">
    <location>
        <begin position="264"/>
        <end position="362"/>
    </location>
</feature>
<dbReference type="Pfam" id="PF04932">
    <property type="entry name" value="Wzy_C"/>
    <property type="match status" value="1"/>
</dbReference>
<name>A0ABT1HH82_9NOCA</name>
<feature type="transmembrane region" description="Helical" evidence="5">
    <location>
        <begin position="237"/>
        <end position="257"/>
    </location>
</feature>
<accession>A0ABT1HH82</accession>
<feature type="transmembrane region" description="Helical" evidence="5">
    <location>
        <begin position="28"/>
        <end position="58"/>
    </location>
</feature>
<proteinExistence type="predicted"/>
<dbReference type="Proteomes" id="UP001206895">
    <property type="component" value="Unassembled WGS sequence"/>
</dbReference>
<dbReference type="InterPro" id="IPR007016">
    <property type="entry name" value="O-antigen_ligase-rel_domated"/>
</dbReference>
<feature type="transmembrane region" description="Helical" evidence="5">
    <location>
        <begin position="263"/>
        <end position="290"/>
    </location>
</feature>
<evidence type="ECO:0000259" key="6">
    <source>
        <dbReference type="Pfam" id="PF04932"/>
    </source>
</evidence>